<dbReference type="EMBL" id="RGET01000157">
    <property type="protein sequence ID" value="NBN88534.1"/>
    <property type="molecule type" value="Genomic_DNA"/>
</dbReference>
<reference evidence="1" key="1">
    <citation type="submission" date="2018-10" db="EMBL/GenBank/DDBJ databases">
        <title>Iterative Subtractive Binning of Freshwater Chronoseries Metagenomes Recovers Nearly Complete Genomes from over Four Hundred Novel Species.</title>
        <authorList>
            <person name="Rodriguez-R L.M."/>
            <person name="Tsementzi D."/>
            <person name="Luo C."/>
            <person name="Konstantinidis K.T."/>
        </authorList>
    </citation>
    <scope>NUCLEOTIDE SEQUENCE</scope>
    <source>
        <strain evidence="1">WB7_6_001</strain>
    </source>
</reference>
<evidence type="ECO:0000313" key="1">
    <source>
        <dbReference type="EMBL" id="NBN88534.1"/>
    </source>
</evidence>
<dbReference type="AlphaFoldDB" id="A0A964XR00"/>
<proteinExistence type="predicted"/>
<evidence type="ECO:0000313" key="2">
    <source>
        <dbReference type="Proteomes" id="UP000713222"/>
    </source>
</evidence>
<accession>A0A964XR00</accession>
<gene>
    <name evidence="1" type="ORF">EBV32_05565</name>
</gene>
<organism evidence="1 2">
    <name type="scientific">Candidatus Fonsibacter lacus</name>
    <dbReference type="NCBI Taxonomy" id="2576439"/>
    <lineage>
        <taxon>Bacteria</taxon>
        <taxon>Pseudomonadati</taxon>
        <taxon>Pseudomonadota</taxon>
        <taxon>Alphaproteobacteria</taxon>
        <taxon>Candidatus Pelagibacterales</taxon>
        <taxon>Candidatus Pelagibacterales incertae sedis</taxon>
        <taxon>Candidatus Fonsibacter</taxon>
    </lineage>
</organism>
<dbReference type="Proteomes" id="UP000713222">
    <property type="component" value="Unassembled WGS sequence"/>
</dbReference>
<sequence>MLINSYRFGDADANAYIAAVETADGQALEADTRAAITAFVVGCKADGIWYAIKASCILAGARTLSGALVPLVGTAPTNNNFVSGDYNRKTGLVGNGSTKYLNSNRNNNADPQNSKHMSVYVSTASTSTAVTYPEYIGGGTSFSGASNIGRLNSNGGLYFQVNQGTAGAGIVSGIGGSTGFIGAARANASNIDYRAGSSTVNVSQASQTPRSVNIAVFIDLDNSGITGSNGRIAFYSIGESLTLSLLDSRVSTLLSAISAAF</sequence>
<protein>
    <submittedName>
        <fullName evidence="1">Uncharacterized protein</fullName>
    </submittedName>
</protein>
<comment type="caution">
    <text evidence="1">The sequence shown here is derived from an EMBL/GenBank/DDBJ whole genome shotgun (WGS) entry which is preliminary data.</text>
</comment>
<name>A0A964XR00_9PROT</name>